<comment type="caution">
    <text evidence="2">The sequence shown here is derived from an EMBL/GenBank/DDBJ whole genome shotgun (WGS) entry which is preliminary data.</text>
</comment>
<accession>A0A398CJ04</accession>
<keyword evidence="3" id="KW-1185">Reference proteome</keyword>
<reference evidence="2 3" key="1">
    <citation type="submission" date="2018-09" db="EMBL/GenBank/DDBJ databases">
        <title>Draft genome of Simplicispira sp. NY-02.</title>
        <authorList>
            <person name="Im W.T."/>
        </authorList>
    </citation>
    <scope>NUCLEOTIDE SEQUENCE [LARGE SCALE GENOMIC DNA]</scope>
    <source>
        <strain evidence="2 3">NY-02</strain>
    </source>
</reference>
<evidence type="ECO:0000313" key="2">
    <source>
        <dbReference type="EMBL" id="RID99836.1"/>
    </source>
</evidence>
<dbReference type="Pfam" id="PF20250">
    <property type="entry name" value="FapA_N"/>
    <property type="match status" value="1"/>
</dbReference>
<name>A0A398CJ04_9BURK</name>
<proteinExistence type="predicted"/>
<dbReference type="InterPro" id="IPR046865">
    <property type="entry name" value="FapA_b_solenoid"/>
</dbReference>
<evidence type="ECO:0000313" key="3">
    <source>
        <dbReference type="Proteomes" id="UP000266302"/>
    </source>
</evidence>
<dbReference type="EMBL" id="QXJC01000001">
    <property type="protein sequence ID" value="RID99836.1"/>
    <property type="molecule type" value="Genomic_DNA"/>
</dbReference>
<dbReference type="PANTHER" id="PTHR38032">
    <property type="entry name" value="POLYMERASE-RELATED"/>
    <property type="match status" value="1"/>
</dbReference>
<gene>
    <name evidence="2" type="ORF">D3F03_05485</name>
</gene>
<dbReference type="InterPro" id="IPR046866">
    <property type="entry name" value="FapA_N"/>
</dbReference>
<dbReference type="InterPro" id="IPR005646">
    <property type="entry name" value="FapA"/>
</dbReference>
<dbReference type="Proteomes" id="UP000266302">
    <property type="component" value="Unassembled WGS sequence"/>
</dbReference>
<dbReference type="AlphaFoldDB" id="A0A398CJ04"/>
<dbReference type="Pfam" id="PF03961">
    <property type="entry name" value="FapA"/>
    <property type="match status" value="1"/>
</dbReference>
<protein>
    <submittedName>
        <fullName evidence="2">DUF342 domain-containing protein</fullName>
    </submittedName>
</protein>
<organism evidence="2 3">
    <name type="scientific">Simplicispira hankyongi</name>
    <dbReference type="NCBI Taxonomy" id="2315688"/>
    <lineage>
        <taxon>Bacteria</taxon>
        <taxon>Pseudomonadati</taxon>
        <taxon>Pseudomonadota</taxon>
        <taxon>Betaproteobacteria</taxon>
        <taxon>Burkholderiales</taxon>
        <taxon>Comamonadaceae</taxon>
        <taxon>Simplicispira</taxon>
    </lineage>
</organism>
<sequence>MRSQARHLPGWRRSTMDFVGMALSESGGSILLHVQPQEDRGDIDAAALRDWLVRDGYGDCLLHHEALERAAKDARAASAPFSLPVAERCDATVVVHIATDAMSASLDIKPARGGAPATVEDVRHGLMLAGVVAGIDEVAIAQAVVAQACEAVVVARGALAQNGHDAAFEELIPAAPDRAPKLDDSGFIDYREHGDIVMVHTGALLMRRQPATPGVPGFTVRGDTLSAKPGLDEPFAAQLTGAKVSDEDPNLLQASQTGHPVRVHGGVMVEPILRLAEVNMDTGNIHYDGTVQVDGEIGQGMRVQASGDILVGGMVDGGILQAGGNIKVTGGVIAHAMLRAAGTISARFAEAAQLYAGTSIAIGDMALECELQSLNQIVIGASAPQRGRLIGGCATAMMLIQAPLVGSPSGGITKLVLGANPELEARCHDLQQQMEKETAAQESLHKLIAHLTAVGDPKGLLSRAQASLKNAQSAHAKSLLAFKDLEQQMALSRHAVVAVGVAVAGAVDMAFGRVQAHLRSEYRAGSFRLDGEGTVVFADSSGYAVPAV</sequence>
<evidence type="ECO:0000259" key="1">
    <source>
        <dbReference type="Pfam" id="PF20250"/>
    </source>
</evidence>
<feature type="domain" description="Flagellar Assembly Protein A N-terminal region" evidence="1">
    <location>
        <begin position="94"/>
        <end position="262"/>
    </location>
</feature>
<dbReference type="PANTHER" id="PTHR38032:SF1">
    <property type="entry name" value="RNA-BINDING PROTEIN KHPB N-TERMINAL DOMAIN-CONTAINING PROTEIN"/>
    <property type="match status" value="1"/>
</dbReference>